<evidence type="ECO:0000256" key="1">
    <source>
        <dbReference type="SAM" id="SignalP"/>
    </source>
</evidence>
<feature type="chain" id="PRO_5011745767" description="DUF2946 domain-containing protein" evidence="1">
    <location>
        <begin position="32"/>
        <end position="110"/>
    </location>
</feature>
<dbReference type="STRING" id="463301.SAMN04487955_11930"/>
<keyword evidence="3" id="KW-1185">Reference proteome</keyword>
<sequence>MRTLSSQRTGGRLLALLLALLFAMVTLSSHGAMESPQVDCGIAAEWISVDGHLGEGHNIEHDHEASSCVTCFTTTVQAQLPVVGPQRQAITLAMAVLPQFPLPPRRPPRA</sequence>
<dbReference type="Proteomes" id="UP000198693">
    <property type="component" value="Unassembled WGS sequence"/>
</dbReference>
<organism evidence="2 3">
    <name type="scientific">Halomonas korlensis</name>
    <dbReference type="NCBI Taxonomy" id="463301"/>
    <lineage>
        <taxon>Bacteria</taxon>
        <taxon>Pseudomonadati</taxon>
        <taxon>Pseudomonadota</taxon>
        <taxon>Gammaproteobacteria</taxon>
        <taxon>Oceanospirillales</taxon>
        <taxon>Halomonadaceae</taxon>
        <taxon>Halomonas</taxon>
    </lineage>
</organism>
<protein>
    <recommendedName>
        <fullName evidence="4">DUF2946 domain-containing protein</fullName>
    </recommendedName>
</protein>
<dbReference type="AlphaFoldDB" id="A0A1I7KFN9"/>
<proteinExistence type="predicted"/>
<keyword evidence="1" id="KW-0732">Signal</keyword>
<evidence type="ECO:0008006" key="4">
    <source>
        <dbReference type="Google" id="ProtNLM"/>
    </source>
</evidence>
<dbReference type="EMBL" id="FPBP01000019">
    <property type="protein sequence ID" value="SFU96263.1"/>
    <property type="molecule type" value="Genomic_DNA"/>
</dbReference>
<reference evidence="3" key="1">
    <citation type="submission" date="2016-10" db="EMBL/GenBank/DDBJ databases">
        <authorList>
            <person name="Varghese N."/>
            <person name="Submissions S."/>
        </authorList>
    </citation>
    <scope>NUCLEOTIDE SEQUENCE [LARGE SCALE GENOMIC DNA]</scope>
    <source>
        <strain evidence="3">CGMCC 1.6981</strain>
    </source>
</reference>
<evidence type="ECO:0000313" key="2">
    <source>
        <dbReference type="EMBL" id="SFU96263.1"/>
    </source>
</evidence>
<accession>A0A1I7KFN9</accession>
<feature type="signal peptide" evidence="1">
    <location>
        <begin position="1"/>
        <end position="31"/>
    </location>
</feature>
<gene>
    <name evidence="2" type="ORF">SAMN04487955_11930</name>
</gene>
<evidence type="ECO:0000313" key="3">
    <source>
        <dbReference type="Proteomes" id="UP000198693"/>
    </source>
</evidence>
<dbReference type="RefSeq" id="WP_175507906.1">
    <property type="nucleotide sequence ID" value="NZ_FPBP01000019.1"/>
</dbReference>
<name>A0A1I7KFN9_9GAMM</name>